<dbReference type="KEGG" id="hte:Hydth_0256"/>
<dbReference type="Pfam" id="PF09376">
    <property type="entry name" value="NurA"/>
    <property type="match status" value="1"/>
</dbReference>
<gene>
    <name evidence="2" type="ordered locus">HTH_0259</name>
</gene>
<evidence type="ECO:0000259" key="1">
    <source>
        <dbReference type="Pfam" id="PF09376"/>
    </source>
</evidence>
<dbReference type="EMBL" id="AP011112">
    <property type="protein sequence ID" value="BAI68726.1"/>
    <property type="molecule type" value="Genomic_DNA"/>
</dbReference>
<dbReference type="AlphaFoldDB" id="D3DFX4"/>
<proteinExistence type="predicted"/>
<sequence length="313" mass="35777">MLWGRYRVSLKPWELPDVDLLEYEESEGLVDLAEEPKPYDGEPLQEGITVAFVDGVRRTEYAMYLIDDSGSSYEGAFASLGAGAVLIELGKLNLVKESMLHSIVKRYLVVRGELQGIPQKSIGFEMRTTYEDVSKEINRIMREELEVRVARKLAQQVNPTLLICDGTLSNRLRGTTCVGYIKTIKKLFIRRDEANLLAHLKRGQRTPIIKLHYQHKQEQKEKVEKYTWYVKLTDAEGVGSLARLEVFENVGLSMAKRIANMTAGILPMLVSTTFQDKRSPQNLLPIKSLENFLRRHLGSYSIVRREIEQLIYA</sequence>
<reference evidence="2 3" key="1">
    <citation type="journal article" date="2010" name="J. Bacteriol.">
        <title>Complete genome sequence of the thermophilic, obligately chemolithoautotrophic hydrogen-oxidizing bacterium Hydrogenobacter thermophilus TK-6.</title>
        <authorList>
            <person name="Arai H."/>
            <person name="Kanbe H."/>
            <person name="Ishii M."/>
            <person name="Igarashi Y."/>
        </authorList>
    </citation>
    <scope>NUCLEOTIDE SEQUENCE [LARGE SCALE GENOMIC DNA]</scope>
    <source>
        <strain evidence="3">DSM 6534 / IAM 12695 / TK-6 [Tokyo]</strain>
    </source>
</reference>
<dbReference type="Proteomes" id="UP000002574">
    <property type="component" value="Chromosome"/>
</dbReference>
<organism evidence="2 3">
    <name type="scientific">Hydrogenobacter thermophilus (strain DSM 6534 / IAM 12695 / TK-6)</name>
    <dbReference type="NCBI Taxonomy" id="608538"/>
    <lineage>
        <taxon>Bacteria</taxon>
        <taxon>Pseudomonadati</taxon>
        <taxon>Aquificota</taxon>
        <taxon>Aquificia</taxon>
        <taxon>Aquificales</taxon>
        <taxon>Aquificaceae</taxon>
        <taxon>Hydrogenobacter</taxon>
    </lineage>
</organism>
<evidence type="ECO:0000313" key="3">
    <source>
        <dbReference type="Proteomes" id="UP000002574"/>
    </source>
</evidence>
<dbReference type="STRING" id="608538.HTH_0259"/>
<keyword evidence="3" id="KW-1185">Reference proteome</keyword>
<protein>
    <recommendedName>
        <fullName evidence="1">NurA domain-containing protein</fullName>
    </recommendedName>
</protein>
<dbReference type="InterPro" id="IPR018977">
    <property type="entry name" value="NurA_domain"/>
</dbReference>
<dbReference type="InterPro" id="IPR012337">
    <property type="entry name" value="RNaseH-like_sf"/>
</dbReference>
<name>D3DFX4_HYDTT</name>
<dbReference type="SUPFAM" id="SSF53098">
    <property type="entry name" value="Ribonuclease H-like"/>
    <property type="match status" value="1"/>
</dbReference>
<dbReference type="eggNOG" id="COG2380">
    <property type="taxonomic scope" value="Bacteria"/>
</dbReference>
<feature type="domain" description="NurA" evidence="1">
    <location>
        <begin position="49"/>
        <end position="259"/>
    </location>
</feature>
<dbReference type="RefSeq" id="WP_012962909.1">
    <property type="nucleotide sequence ID" value="NC_013799.1"/>
</dbReference>
<dbReference type="OrthoDB" id="255198at2"/>
<accession>D3DFX4</accession>
<dbReference type="KEGG" id="hth:HTH_0259"/>
<evidence type="ECO:0000313" key="2">
    <source>
        <dbReference type="EMBL" id="BAI68726.1"/>
    </source>
</evidence>